<proteinExistence type="predicted"/>
<feature type="modified residue" description="4-aspartylphosphate" evidence="4">
    <location>
        <position position="55"/>
    </location>
</feature>
<dbReference type="InterPro" id="IPR000014">
    <property type="entry name" value="PAS"/>
</dbReference>
<feature type="domain" description="Response regulatory" evidence="6">
    <location>
        <begin position="151"/>
        <end position="266"/>
    </location>
</feature>
<dbReference type="InterPro" id="IPR036097">
    <property type="entry name" value="HisK_dim/P_sf"/>
</dbReference>
<evidence type="ECO:0000256" key="2">
    <source>
        <dbReference type="ARBA" id="ARBA00012438"/>
    </source>
</evidence>
<dbReference type="Pfam" id="PF00512">
    <property type="entry name" value="HisKA"/>
    <property type="match status" value="1"/>
</dbReference>
<evidence type="ECO:0000259" key="7">
    <source>
        <dbReference type="PROSITE" id="PS50112"/>
    </source>
</evidence>
<dbReference type="PANTHER" id="PTHR43547">
    <property type="entry name" value="TWO-COMPONENT HISTIDINE KINASE"/>
    <property type="match status" value="1"/>
</dbReference>
<accession>A0ABW7G1Q6</accession>
<dbReference type="Gene3D" id="3.40.50.2300">
    <property type="match status" value="2"/>
</dbReference>
<dbReference type="InterPro" id="IPR003661">
    <property type="entry name" value="HisK_dim/P_dom"/>
</dbReference>
<name>A0ABW7G1Q6_9BURK</name>
<feature type="domain" description="PAS" evidence="7">
    <location>
        <begin position="287"/>
        <end position="324"/>
    </location>
</feature>
<dbReference type="SUPFAM" id="SSF52172">
    <property type="entry name" value="CheY-like"/>
    <property type="match status" value="2"/>
</dbReference>
<keyword evidence="9" id="KW-1185">Reference proteome</keyword>
<dbReference type="PROSITE" id="PS50109">
    <property type="entry name" value="HIS_KIN"/>
    <property type="match status" value="1"/>
</dbReference>
<feature type="domain" description="Histidine kinase" evidence="5">
    <location>
        <begin position="419"/>
        <end position="638"/>
    </location>
</feature>
<dbReference type="InterPro" id="IPR001789">
    <property type="entry name" value="Sig_transdc_resp-reg_receiver"/>
</dbReference>
<feature type="domain" description="Response regulatory" evidence="6">
    <location>
        <begin position="7"/>
        <end position="122"/>
    </location>
</feature>
<dbReference type="SUPFAM" id="SSF47384">
    <property type="entry name" value="Homodimeric domain of signal transducing histidine kinase"/>
    <property type="match status" value="1"/>
</dbReference>
<dbReference type="Gene3D" id="3.30.565.10">
    <property type="entry name" value="Histidine kinase-like ATPase, C-terminal domain"/>
    <property type="match status" value="1"/>
</dbReference>
<reference evidence="8 9" key="1">
    <citation type="submission" date="2024-09" db="EMBL/GenBank/DDBJ databases">
        <title>Novel species of the genus Pelomonas and Roseateles isolated from streams.</title>
        <authorList>
            <person name="Lu H."/>
        </authorList>
    </citation>
    <scope>NUCLEOTIDE SEQUENCE [LARGE SCALE GENOMIC DNA]</scope>
    <source>
        <strain evidence="8 9">BYS96W</strain>
    </source>
</reference>
<dbReference type="Proteomes" id="UP001606305">
    <property type="component" value="Unassembled WGS sequence"/>
</dbReference>
<dbReference type="Pfam" id="PF13188">
    <property type="entry name" value="PAS_8"/>
    <property type="match status" value="1"/>
</dbReference>
<keyword evidence="3 4" id="KW-0597">Phosphoprotein</keyword>
<dbReference type="EMBL" id="JBIGIA010000002">
    <property type="protein sequence ID" value="MFG6455842.1"/>
    <property type="molecule type" value="Genomic_DNA"/>
</dbReference>
<dbReference type="PROSITE" id="PS50112">
    <property type="entry name" value="PAS"/>
    <property type="match status" value="1"/>
</dbReference>
<evidence type="ECO:0000313" key="8">
    <source>
        <dbReference type="EMBL" id="MFG6455842.1"/>
    </source>
</evidence>
<dbReference type="EC" id="2.7.13.3" evidence="2"/>
<evidence type="ECO:0000256" key="3">
    <source>
        <dbReference type="ARBA" id="ARBA00022553"/>
    </source>
</evidence>
<dbReference type="InterPro" id="IPR004358">
    <property type="entry name" value="Sig_transdc_His_kin-like_C"/>
</dbReference>
<gene>
    <name evidence="8" type="ORF">ACG00X_03265</name>
</gene>
<dbReference type="PROSITE" id="PS50110">
    <property type="entry name" value="RESPONSE_REGULATORY"/>
    <property type="match status" value="2"/>
</dbReference>
<dbReference type="InterPro" id="IPR005467">
    <property type="entry name" value="His_kinase_dom"/>
</dbReference>
<dbReference type="InterPro" id="IPR011006">
    <property type="entry name" value="CheY-like_superfamily"/>
</dbReference>
<dbReference type="SUPFAM" id="SSF55785">
    <property type="entry name" value="PYP-like sensor domain (PAS domain)"/>
    <property type="match status" value="1"/>
</dbReference>
<feature type="modified residue" description="4-aspartylphosphate" evidence="4">
    <location>
        <position position="199"/>
    </location>
</feature>
<dbReference type="Gene3D" id="3.30.450.20">
    <property type="entry name" value="PAS domain"/>
    <property type="match status" value="1"/>
</dbReference>
<dbReference type="PRINTS" id="PR00344">
    <property type="entry name" value="BCTRLSENSOR"/>
</dbReference>
<dbReference type="RefSeq" id="WP_394486513.1">
    <property type="nucleotide sequence ID" value="NZ_JBIGIA010000002.1"/>
</dbReference>
<evidence type="ECO:0000259" key="6">
    <source>
        <dbReference type="PROSITE" id="PS50110"/>
    </source>
</evidence>
<dbReference type="Gene3D" id="1.10.287.130">
    <property type="match status" value="1"/>
</dbReference>
<dbReference type="CDD" id="cd00082">
    <property type="entry name" value="HisKA"/>
    <property type="match status" value="1"/>
</dbReference>
<dbReference type="SMART" id="SM00387">
    <property type="entry name" value="HATPase_c"/>
    <property type="match status" value="1"/>
</dbReference>
<evidence type="ECO:0000256" key="1">
    <source>
        <dbReference type="ARBA" id="ARBA00000085"/>
    </source>
</evidence>
<dbReference type="Pfam" id="PF02518">
    <property type="entry name" value="HATPase_c"/>
    <property type="match status" value="1"/>
</dbReference>
<dbReference type="InterPro" id="IPR035965">
    <property type="entry name" value="PAS-like_dom_sf"/>
</dbReference>
<dbReference type="SMART" id="SM00448">
    <property type="entry name" value="REC"/>
    <property type="match status" value="2"/>
</dbReference>
<comment type="caution">
    <text evidence="8">The sequence shown here is derived from an EMBL/GenBank/DDBJ whole genome shotgun (WGS) entry which is preliminary data.</text>
</comment>
<protein>
    <recommendedName>
        <fullName evidence="2">histidine kinase</fullName>
        <ecNumber evidence="2">2.7.13.3</ecNumber>
    </recommendedName>
</protein>
<dbReference type="InterPro" id="IPR036890">
    <property type="entry name" value="HATPase_C_sf"/>
</dbReference>
<dbReference type="InterPro" id="IPR003594">
    <property type="entry name" value="HATPase_dom"/>
</dbReference>
<dbReference type="PANTHER" id="PTHR43547:SF2">
    <property type="entry name" value="HYBRID SIGNAL TRANSDUCTION HISTIDINE KINASE C"/>
    <property type="match status" value="1"/>
</dbReference>
<evidence type="ECO:0000259" key="5">
    <source>
        <dbReference type="PROSITE" id="PS50109"/>
    </source>
</evidence>
<dbReference type="SUPFAM" id="SSF55874">
    <property type="entry name" value="ATPase domain of HSP90 chaperone/DNA topoisomerase II/histidine kinase"/>
    <property type="match status" value="1"/>
</dbReference>
<dbReference type="Pfam" id="PF00072">
    <property type="entry name" value="Response_reg"/>
    <property type="match status" value="2"/>
</dbReference>
<sequence length="659" mass="70373">MKSSAPTLLLVDDDATSLRVLSRMLSAYPDQRLATSGEQALQLARSCHPDLMLIDMQMPGMSGVQLCAQLKGDPQLARVPVLFVTSDDTEETRLEALQLGAAGYLTKPVQAEQLQARVAAMLRDSALLEQAKTAVAASGEDALPPHSGPSRLLVVDDDVGALELLRHTLRGIGEVRAVQNGETALSILDAWQPDLVLVDARMQGMDGFELCRRVRADHRLRHVPVIFVTRLADVHYEAQALEVGAAEFITKPYSPAILKARVRNLLELKHRTDLELAAAASQGQRLTADRLRAVIDGASDAIITVNASGHVALMNAAAGRLLGIDHRTAPGLAAAELLGNRLPDVDLAAPSMARRAELVRPGQDPLPTEVSVSMVGDDALRLTTLMIRDLSDRERLAAESQARAAAEAANRTKALMMSYVAHEIGNPLNCILGFAQLLAHDTVNLLTPVQAHRLKMIEAGCMQLSSLMQDLRDLGHFELGRLSVNSEPTDAVATTLSALQTTSALAQQAEVVLGHTVEDGAHTLTLADENRLRQCLINLISNAVKYNKPDGHVDIALRNRGGMLEIAVADTGMGMNEEQIAQLYEPFNRLGRQGSGIVGSGLGLYVTRQLIEAMGGQLAVTSEVGVGSCFTVQLRLAADAAAPAGDLLDVDVAAQGRAA</sequence>
<organism evidence="8 9">
    <name type="scientific">Pelomonas nitida</name>
    <dbReference type="NCBI Taxonomy" id="3299027"/>
    <lineage>
        <taxon>Bacteria</taxon>
        <taxon>Pseudomonadati</taxon>
        <taxon>Pseudomonadota</taxon>
        <taxon>Betaproteobacteria</taxon>
        <taxon>Burkholderiales</taxon>
        <taxon>Sphaerotilaceae</taxon>
        <taxon>Roseateles</taxon>
    </lineage>
</organism>
<evidence type="ECO:0000256" key="4">
    <source>
        <dbReference type="PROSITE-ProRule" id="PRU00169"/>
    </source>
</evidence>
<evidence type="ECO:0000313" key="9">
    <source>
        <dbReference type="Proteomes" id="UP001606305"/>
    </source>
</evidence>
<dbReference type="SMART" id="SM00388">
    <property type="entry name" value="HisKA"/>
    <property type="match status" value="1"/>
</dbReference>
<comment type="catalytic activity">
    <reaction evidence="1">
        <text>ATP + protein L-histidine = ADP + protein N-phospho-L-histidine.</text>
        <dbReference type="EC" id="2.7.13.3"/>
    </reaction>
</comment>